<evidence type="ECO:0008006" key="8">
    <source>
        <dbReference type="Google" id="ProtNLM"/>
    </source>
</evidence>
<evidence type="ECO:0000259" key="4">
    <source>
        <dbReference type="PROSITE" id="PS50883"/>
    </source>
</evidence>
<dbReference type="Gene3D" id="3.20.20.450">
    <property type="entry name" value="EAL domain"/>
    <property type="match status" value="1"/>
</dbReference>
<dbReference type="SMART" id="SM00091">
    <property type="entry name" value="PAS"/>
    <property type="match status" value="3"/>
</dbReference>
<dbReference type="CDD" id="cd01948">
    <property type="entry name" value="EAL"/>
    <property type="match status" value="1"/>
</dbReference>
<proteinExistence type="predicted"/>
<dbReference type="PANTHER" id="PTHR44757:SF2">
    <property type="entry name" value="BIOFILM ARCHITECTURE MAINTENANCE PROTEIN MBAA"/>
    <property type="match status" value="1"/>
</dbReference>
<dbReference type="FunFam" id="3.20.20.450:FF:000001">
    <property type="entry name" value="Cyclic di-GMP phosphodiesterase yahA"/>
    <property type="match status" value="1"/>
</dbReference>
<dbReference type="CDD" id="cd01949">
    <property type="entry name" value="GGDEF"/>
    <property type="match status" value="1"/>
</dbReference>
<dbReference type="InterPro" id="IPR000700">
    <property type="entry name" value="PAS-assoc_C"/>
</dbReference>
<dbReference type="InterPro" id="IPR043128">
    <property type="entry name" value="Rev_trsase/Diguanyl_cyclase"/>
</dbReference>
<dbReference type="SMART" id="SM00052">
    <property type="entry name" value="EAL"/>
    <property type="match status" value="1"/>
</dbReference>
<dbReference type="InterPro" id="IPR029787">
    <property type="entry name" value="Nucleotide_cyclase"/>
</dbReference>
<dbReference type="PANTHER" id="PTHR44757">
    <property type="entry name" value="DIGUANYLATE CYCLASE DGCP"/>
    <property type="match status" value="1"/>
</dbReference>
<dbReference type="SMART" id="SM00086">
    <property type="entry name" value="PAC"/>
    <property type="match status" value="3"/>
</dbReference>
<feature type="domain" description="PAC" evidence="3">
    <location>
        <begin position="220"/>
        <end position="271"/>
    </location>
</feature>
<feature type="domain" description="GGDEF" evidence="5">
    <location>
        <begin position="430"/>
        <end position="563"/>
    </location>
</feature>
<dbReference type="Pfam" id="PF00989">
    <property type="entry name" value="PAS"/>
    <property type="match status" value="1"/>
</dbReference>
<dbReference type="CDD" id="cd00130">
    <property type="entry name" value="PAS"/>
    <property type="match status" value="3"/>
</dbReference>
<dbReference type="Proteomes" id="UP000427906">
    <property type="component" value="Chromosome"/>
</dbReference>
<dbReference type="PROSITE" id="PS50887">
    <property type="entry name" value="GGDEF"/>
    <property type="match status" value="1"/>
</dbReference>
<accession>A0A5K7Y9W2</accession>
<dbReference type="PIRSF" id="PIRSF005925">
    <property type="entry name" value="Dos"/>
    <property type="match status" value="1"/>
</dbReference>
<dbReference type="RefSeq" id="WP_167527542.1">
    <property type="nucleotide sequence ID" value="NZ_AP021874.1"/>
</dbReference>
<evidence type="ECO:0000259" key="2">
    <source>
        <dbReference type="PROSITE" id="PS50112"/>
    </source>
</evidence>
<dbReference type="PROSITE" id="PS50112">
    <property type="entry name" value="PAS"/>
    <property type="match status" value="2"/>
</dbReference>
<dbReference type="Pfam" id="PF13426">
    <property type="entry name" value="PAS_9"/>
    <property type="match status" value="1"/>
</dbReference>
<dbReference type="InterPro" id="IPR052155">
    <property type="entry name" value="Biofilm_reg_signaling"/>
</dbReference>
<dbReference type="InterPro" id="IPR013656">
    <property type="entry name" value="PAS_4"/>
</dbReference>
<dbReference type="Pfam" id="PF08448">
    <property type="entry name" value="PAS_4"/>
    <property type="match status" value="1"/>
</dbReference>
<dbReference type="Pfam" id="PF00990">
    <property type="entry name" value="GGDEF"/>
    <property type="match status" value="1"/>
</dbReference>
<dbReference type="Gene3D" id="3.30.70.270">
    <property type="match status" value="1"/>
</dbReference>
<dbReference type="InterPro" id="IPR000160">
    <property type="entry name" value="GGDEF_dom"/>
</dbReference>
<gene>
    <name evidence="6" type="ORF">DSCA_01020</name>
</gene>
<feature type="domain" description="EAL" evidence="4">
    <location>
        <begin position="572"/>
        <end position="825"/>
    </location>
</feature>
<dbReference type="PROSITE" id="PS50883">
    <property type="entry name" value="EAL"/>
    <property type="match status" value="1"/>
</dbReference>
<dbReference type="Pfam" id="PF00563">
    <property type="entry name" value="EAL"/>
    <property type="match status" value="1"/>
</dbReference>
<organism evidence="6 7">
    <name type="scientific">Desulfosarcina alkanivorans</name>
    <dbReference type="NCBI Taxonomy" id="571177"/>
    <lineage>
        <taxon>Bacteria</taxon>
        <taxon>Pseudomonadati</taxon>
        <taxon>Thermodesulfobacteriota</taxon>
        <taxon>Desulfobacteria</taxon>
        <taxon>Desulfobacterales</taxon>
        <taxon>Desulfosarcinaceae</taxon>
        <taxon>Desulfosarcina</taxon>
    </lineage>
</organism>
<evidence type="ECO:0000259" key="5">
    <source>
        <dbReference type="PROSITE" id="PS50887"/>
    </source>
</evidence>
<feature type="region of interest" description="Disordered" evidence="1">
    <location>
        <begin position="1"/>
        <end position="20"/>
    </location>
</feature>
<dbReference type="SUPFAM" id="SSF55073">
    <property type="entry name" value="Nucleotide cyclase"/>
    <property type="match status" value="1"/>
</dbReference>
<feature type="domain" description="PAS" evidence="2">
    <location>
        <begin position="147"/>
        <end position="201"/>
    </location>
</feature>
<dbReference type="SMART" id="SM00267">
    <property type="entry name" value="GGDEF"/>
    <property type="match status" value="1"/>
</dbReference>
<dbReference type="PROSITE" id="PS50113">
    <property type="entry name" value="PAC"/>
    <property type="match status" value="3"/>
</dbReference>
<feature type="domain" description="PAS" evidence="2">
    <location>
        <begin position="272"/>
        <end position="341"/>
    </location>
</feature>
<dbReference type="SUPFAM" id="SSF141868">
    <property type="entry name" value="EAL domain-like"/>
    <property type="match status" value="1"/>
</dbReference>
<protein>
    <recommendedName>
        <fullName evidence="8">GGDEF domain-containing protein</fullName>
    </recommendedName>
</protein>
<keyword evidence="7" id="KW-1185">Reference proteome</keyword>
<feature type="domain" description="PAC" evidence="3">
    <location>
        <begin position="94"/>
        <end position="146"/>
    </location>
</feature>
<evidence type="ECO:0000313" key="7">
    <source>
        <dbReference type="Proteomes" id="UP000427906"/>
    </source>
</evidence>
<name>A0A5K7Y9W2_9BACT</name>
<evidence type="ECO:0000259" key="3">
    <source>
        <dbReference type="PROSITE" id="PS50113"/>
    </source>
</evidence>
<dbReference type="EMBL" id="AP021874">
    <property type="protein sequence ID" value="BBO66172.1"/>
    <property type="molecule type" value="Genomic_DNA"/>
</dbReference>
<evidence type="ECO:0000256" key="1">
    <source>
        <dbReference type="SAM" id="MobiDB-lite"/>
    </source>
</evidence>
<dbReference type="InterPro" id="IPR000014">
    <property type="entry name" value="PAS"/>
</dbReference>
<dbReference type="InterPro" id="IPR001610">
    <property type="entry name" value="PAC"/>
</dbReference>
<dbReference type="GO" id="GO:0006355">
    <property type="term" value="P:regulation of DNA-templated transcription"/>
    <property type="evidence" value="ECO:0007669"/>
    <property type="project" value="InterPro"/>
</dbReference>
<dbReference type="KEGG" id="dalk:DSCA_01020"/>
<sequence>MKTLSSEPNRTDSPKAGSDARVAQDRYRILFERSPDAVVVSTPDGTILDFNSAALGFLDISESELRDSKITSFYANRADRARLISQVDETGLVHNASVIFLDRRDQLKHCLVTTMRLDNPDGSIYGYQSVIRDVTEQRKAERRLYNQKGYAEQLIDIAPEAIVILDLEDRVIRVNEEFCRLFQYSQQACIGRRMEKLIVPEALKAESLSLSSRAMGGDCFEVESQRRRKDGTVVDVSILAKPIATENDEPAIYVIYRDISERKKAQEALKRSEEHHRTVLEAAPDPVIVRDMAGRVIYLNPAFTRVFGWQPEECRNRTIDFVPEENRPETNEFMSHIQQGVSFSGVETKRITKYGQLVDVSISGAVFFDTDGKPEGFVNTLQDISERRKKDEELRYVAYHDMLTGLPNRKSFYMCLDDLLQQSSRRNSDRAWALMFLDLDKFKQINDALGHDTGDQLLQGVAARLKGCLRETDHLFRLGGDEFTVILTNLGRDIDVARVARKILKSIARPFCFNSNEIFTSTSIGISVFPNDGWDVEGLVKNADMAMYVAKDNGGSGYRFFTEEMNRKALHRMKMESSLRKALDRNELMLYYQPLVNEDNRILGMEALLRWRHPELGLILPDDFIRITEETGIIVPVGRWVLQTACVQTKRWHDMGYSDLFVAVNLSARQIQESDFEQMVIDIIEESGLPPRYLKLEVTESSVIQNPEVCIAKMKTLRARGITFSIDDFGTGYSSLSYLKRFPIDALKIDRSFISDAMNSKGDQEIIKTIIAMARNLKIDAVAEGVETEAQKNFLASYGCNSMQGFLFAHPVPVDQFMNLLNRQQQRLASPEED</sequence>
<dbReference type="InterPro" id="IPR001633">
    <property type="entry name" value="EAL_dom"/>
</dbReference>
<dbReference type="SUPFAM" id="SSF55785">
    <property type="entry name" value="PYP-like sensor domain (PAS domain)"/>
    <property type="match status" value="3"/>
</dbReference>
<dbReference type="AlphaFoldDB" id="A0A5K7Y9W2"/>
<evidence type="ECO:0000313" key="6">
    <source>
        <dbReference type="EMBL" id="BBO66172.1"/>
    </source>
</evidence>
<dbReference type="Gene3D" id="3.30.450.20">
    <property type="entry name" value="PAS domain"/>
    <property type="match status" value="3"/>
</dbReference>
<dbReference type="InterPro" id="IPR035965">
    <property type="entry name" value="PAS-like_dom_sf"/>
</dbReference>
<reference evidence="6 7" key="1">
    <citation type="submission" date="2019-11" db="EMBL/GenBank/DDBJ databases">
        <title>Comparative genomics of hydrocarbon-degrading Desulfosarcina strains.</title>
        <authorList>
            <person name="Watanabe M."/>
            <person name="Kojima H."/>
            <person name="Fukui M."/>
        </authorList>
    </citation>
    <scope>NUCLEOTIDE SEQUENCE [LARGE SCALE GENOMIC DNA]</scope>
    <source>
        <strain evidence="6 7">PL12</strain>
    </source>
</reference>
<dbReference type="InterPro" id="IPR013767">
    <property type="entry name" value="PAS_fold"/>
</dbReference>
<feature type="domain" description="PAC" evidence="3">
    <location>
        <begin position="344"/>
        <end position="396"/>
    </location>
</feature>
<dbReference type="NCBIfam" id="TIGR00254">
    <property type="entry name" value="GGDEF"/>
    <property type="match status" value="1"/>
</dbReference>
<dbReference type="InterPro" id="IPR035919">
    <property type="entry name" value="EAL_sf"/>
</dbReference>
<dbReference type="NCBIfam" id="TIGR00229">
    <property type="entry name" value="sensory_box"/>
    <property type="match status" value="3"/>
</dbReference>
<dbReference type="InterPro" id="IPR012226">
    <property type="entry name" value="Diguanyl_cyclase/Pdiesterase"/>
</dbReference>